<feature type="domain" description="MgtC/SapB/SrpB/YhiD N-terminal" evidence="8">
    <location>
        <begin position="22"/>
        <end position="135"/>
    </location>
</feature>
<name>A0ABU5DKT1_9BURK</name>
<comment type="caution">
    <text evidence="10">The sequence shown here is derived from an EMBL/GenBank/DDBJ whole genome shotgun (WGS) entry which is preliminary data.</text>
</comment>
<accession>A0ABU5DKT1</accession>
<feature type="transmembrane region" description="Helical" evidence="7">
    <location>
        <begin position="314"/>
        <end position="331"/>
    </location>
</feature>
<feature type="domain" description="DUF4010" evidence="9">
    <location>
        <begin position="184"/>
        <end position="392"/>
    </location>
</feature>
<feature type="transmembrane region" description="Helical" evidence="7">
    <location>
        <begin position="15"/>
        <end position="33"/>
    </location>
</feature>
<keyword evidence="4 7" id="KW-0812">Transmembrane</keyword>
<feature type="transmembrane region" description="Helical" evidence="7">
    <location>
        <begin position="404"/>
        <end position="425"/>
    </location>
</feature>
<evidence type="ECO:0000313" key="10">
    <source>
        <dbReference type="EMBL" id="MDY0746754.1"/>
    </source>
</evidence>
<feature type="transmembrane region" description="Helical" evidence="7">
    <location>
        <begin position="372"/>
        <end position="392"/>
    </location>
</feature>
<comment type="subcellular location">
    <subcellularLocation>
        <location evidence="1">Cell membrane</location>
        <topology evidence="1">Multi-pass membrane protein</topology>
    </subcellularLocation>
</comment>
<feature type="transmembrane region" description="Helical" evidence="7">
    <location>
        <begin position="97"/>
        <end position="130"/>
    </location>
</feature>
<gene>
    <name evidence="10" type="ORF">SNE35_19740</name>
</gene>
<keyword evidence="6 7" id="KW-0472">Membrane</keyword>
<dbReference type="Pfam" id="PF02308">
    <property type="entry name" value="MgtC"/>
    <property type="match status" value="1"/>
</dbReference>
<dbReference type="InterPro" id="IPR049177">
    <property type="entry name" value="MgtC_SapB_SrpB_YhiD_N"/>
</dbReference>
<reference evidence="10 11" key="1">
    <citation type="submission" date="2023-11" db="EMBL/GenBank/DDBJ databases">
        <title>Paucibacter sp. nov., isolated from fresh soil in Korea.</title>
        <authorList>
            <person name="Le N.T.T."/>
        </authorList>
    </citation>
    <scope>NUCLEOTIDE SEQUENCE [LARGE SCALE GENOMIC DNA]</scope>
    <source>
        <strain evidence="10 11">R3-3</strain>
    </source>
</reference>
<proteinExistence type="inferred from homology"/>
<feature type="transmembrane region" description="Helical" evidence="7">
    <location>
        <begin position="257"/>
        <end position="286"/>
    </location>
</feature>
<dbReference type="EMBL" id="JAXCLA010000006">
    <property type="protein sequence ID" value="MDY0746754.1"/>
    <property type="molecule type" value="Genomic_DNA"/>
</dbReference>
<evidence type="ECO:0000256" key="6">
    <source>
        <dbReference type="ARBA" id="ARBA00023136"/>
    </source>
</evidence>
<sequence length="441" mass="46313">MPETIVALPNAEWPYLQILVRLALSLALGLLIGMERERRGKEAGLRTFGFICLLGAMGGSLGTAYSLVILCLVGVLAVLLNLQTLRAGHGTELTTSAAMLVTCMAGVLCGQGHTISPAAVMVIATALLAWKERLAGFSMGLTEGEIRSALLLAILAIVIYPALPIGAVGPWGLIEPRAAWITVILIAGIGFVNYTLWKLYGTRGTELSGFLGGLVNSNFTVIELSSRVQKAGAAFIETAFRGILLATTAMLVRNAGLLMILAPLALVGSLMAFGLMLLTSSVFVLLSYRRLRPPSDEESAVKLELDLPFSLPQALKYGVVFLLLHVLGGVTQREFGDVGFYFVSVVGGLMSSASAVAAAATLASQGSLSPTAAGTGAVLASFTSIVFSLSFVLKTRNRQLISRLATAMVCVTIAGLIGVAAWGAVRPWVSGWLPQVEHLGR</sequence>
<evidence type="ECO:0000259" key="9">
    <source>
        <dbReference type="Pfam" id="PF13194"/>
    </source>
</evidence>
<keyword evidence="3" id="KW-1003">Cell membrane</keyword>
<dbReference type="InterPro" id="IPR025105">
    <property type="entry name" value="DUF4010"/>
</dbReference>
<organism evidence="10 11">
    <name type="scientific">Roseateles agri</name>
    <dbReference type="NCBI Taxonomy" id="3098619"/>
    <lineage>
        <taxon>Bacteria</taxon>
        <taxon>Pseudomonadati</taxon>
        <taxon>Pseudomonadota</taxon>
        <taxon>Betaproteobacteria</taxon>
        <taxon>Burkholderiales</taxon>
        <taxon>Sphaerotilaceae</taxon>
        <taxon>Roseateles</taxon>
    </lineage>
</organism>
<protein>
    <submittedName>
        <fullName evidence="10">DUF4010 domain-containing protein</fullName>
    </submittedName>
</protein>
<evidence type="ECO:0000313" key="11">
    <source>
        <dbReference type="Proteomes" id="UP001285263"/>
    </source>
</evidence>
<dbReference type="PRINTS" id="PR01837">
    <property type="entry name" value="MGTCSAPBPROT"/>
</dbReference>
<keyword evidence="5 7" id="KW-1133">Transmembrane helix</keyword>
<feature type="transmembrane region" description="Helical" evidence="7">
    <location>
        <begin position="178"/>
        <end position="197"/>
    </location>
</feature>
<keyword evidence="11" id="KW-1185">Reference proteome</keyword>
<evidence type="ECO:0000259" key="8">
    <source>
        <dbReference type="Pfam" id="PF02308"/>
    </source>
</evidence>
<dbReference type="PANTHER" id="PTHR39084:SF1">
    <property type="entry name" value="DUF4010 DOMAIN-CONTAINING PROTEIN"/>
    <property type="match status" value="1"/>
</dbReference>
<evidence type="ECO:0000256" key="5">
    <source>
        <dbReference type="ARBA" id="ARBA00022989"/>
    </source>
</evidence>
<dbReference type="InterPro" id="IPR003416">
    <property type="entry name" value="MgtC/SapB/SrpB/YhiD_fam"/>
</dbReference>
<evidence type="ECO:0000256" key="3">
    <source>
        <dbReference type="ARBA" id="ARBA00022475"/>
    </source>
</evidence>
<evidence type="ECO:0000256" key="4">
    <source>
        <dbReference type="ARBA" id="ARBA00022692"/>
    </source>
</evidence>
<feature type="transmembrane region" description="Helical" evidence="7">
    <location>
        <begin position="45"/>
        <end position="77"/>
    </location>
</feature>
<dbReference type="PANTHER" id="PTHR39084">
    <property type="entry name" value="MEMBRANE PROTEIN-RELATED"/>
    <property type="match status" value="1"/>
</dbReference>
<comment type="similarity">
    <text evidence="2">Belongs to the MgtC/SapB family.</text>
</comment>
<feature type="transmembrane region" description="Helical" evidence="7">
    <location>
        <begin position="338"/>
        <end position="360"/>
    </location>
</feature>
<dbReference type="RefSeq" id="WP_320424706.1">
    <property type="nucleotide sequence ID" value="NZ_JAXCLA010000006.1"/>
</dbReference>
<evidence type="ECO:0000256" key="7">
    <source>
        <dbReference type="SAM" id="Phobius"/>
    </source>
</evidence>
<evidence type="ECO:0000256" key="2">
    <source>
        <dbReference type="ARBA" id="ARBA00009298"/>
    </source>
</evidence>
<evidence type="ECO:0000256" key="1">
    <source>
        <dbReference type="ARBA" id="ARBA00004651"/>
    </source>
</evidence>
<dbReference type="Pfam" id="PF13194">
    <property type="entry name" value="DUF4010"/>
    <property type="match status" value="1"/>
</dbReference>
<feature type="transmembrane region" description="Helical" evidence="7">
    <location>
        <begin position="150"/>
        <end position="172"/>
    </location>
</feature>
<dbReference type="Proteomes" id="UP001285263">
    <property type="component" value="Unassembled WGS sequence"/>
</dbReference>